<evidence type="ECO:0000256" key="1">
    <source>
        <dbReference type="ARBA" id="ARBA00003236"/>
    </source>
</evidence>
<evidence type="ECO:0000256" key="4">
    <source>
        <dbReference type="ARBA" id="ARBA00032976"/>
    </source>
</evidence>
<dbReference type="STRING" id="441103.TRN7648_03086"/>
<keyword evidence="7" id="KW-1185">Reference proteome</keyword>
<name>A0A0N7M0J9_9RHOB</name>
<reference evidence="6 7" key="1">
    <citation type="submission" date="2015-09" db="EMBL/GenBank/DDBJ databases">
        <authorList>
            <consortium name="Swine Surveillance"/>
        </authorList>
    </citation>
    <scope>NUCLEOTIDE SEQUENCE [LARGE SCALE GENOMIC DNA]</scope>
    <source>
        <strain evidence="6 7">CECT 7648</strain>
    </source>
</reference>
<dbReference type="InterPro" id="IPR011330">
    <property type="entry name" value="Glyco_hydro/deAcase_b/a-brl"/>
</dbReference>
<sequence length="296" mass="33668">MMTSQPSPDAFDALVRTAQFQRTRRIQIPDFAYPEGVKLAVNFTLDFDAMLLRRLLNEPWGQKAKGEFGGRVGVWRIMEMFDAEDVKVTLFTPGRICELYPEVLRAVIQNGHELGNHMWEHEVYADPVIEDAHLTRTLKALSAIQGGPVTGTRSSHTPGLLRSKGVVYNSFTSAHDLPFYELDAQGENPILQLPFHYALDDAMYFSFGWLDTPNAAQRVMDVDEVFDIWWAAFEQQYKAGGYVNFLLHPFVSGHAMRVDIIQRLIQRIKTLPGVWFPTCDTLAQHILTHHPLPEAQ</sequence>
<dbReference type="Proteomes" id="UP000054935">
    <property type="component" value="Unassembled WGS sequence"/>
</dbReference>
<dbReference type="RefSeq" id="WP_058248552.1">
    <property type="nucleotide sequence ID" value="NZ_CYSE01000006.1"/>
</dbReference>
<dbReference type="PANTHER" id="PTHR47561:SF1">
    <property type="entry name" value="POLYSACCHARIDE DEACETYLASE FAMILY PROTEIN (AFU_ORTHOLOGUE AFUA_6G05030)"/>
    <property type="match status" value="1"/>
</dbReference>
<proteinExistence type="inferred from homology"/>
<gene>
    <name evidence="6" type="ORF">TRN7648_03086</name>
</gene>
<dbReference type="SUPFAM" id="SSF88713">
    <property type="entry name" value="Glycoside hydrolase/deacetylase"/>
    <property type="match status" value="1"/>
</dbReference>
<dbReference type="Gene3D" id="3.20.20.370">
    <property type="entry name" value="Glycoside hydrolase/deacetylase"/>
    <property type="match status" value="1"/>
</dbReference>
<dbReference type="Pfam" id="PF01522">
    <property type="entry name" value="Polysacc_deac_1"/>
    <property type="match status" value="1"/>
</dbReference>
<dbReference type="GO" id="GO:0005975">
    <property type="term" value="P:carbohydrate metabolic process"/>
    <property type="evidence" value="ECO:0007669"/>
    <property type="project" value="InterPro"/>
</dbReference>
<comment type="similarity">
    <text evidence="2">Belongs to the polysaccharide deacetylase family.</text>
</comment>
<evidence type="ECO:0000259" key="5">
    <source>
        <dbReference type="Pfam" id="PF01522"/>
    </source>
</evidence>
<comment type="function">
    <text evidence="1">Is involved in generating a small heat-stable compound (Nod), an acylated oligomer of N-acetylglucosamine, that stimulates mitosis in various plant protoplasts.</text>
</comment>
<dbReference type="PANTHER" id="PTHR47561">
    <property type="entry name" value="POLYSACCHARIDE DEACETYLASE FAMILY PROTEIN (AFU_ORTHOLOGUE AFUA_6G05030)"/>
    <property type="match status" value="1"/>
</dbReference>
<dbReference type="InterPro" id="IPR002509">
    <property type="entry name" value="NODB_dom"/>
</dbReference>
<evidence type="ECO:0000256" key="2">
    <source>
        <dbReference type="ARBA" id="ARBA00010973"/>
    </source>
</evidence>
<dbReference type="EMBL" id="CYSE01000006">
    <property type="protein sequence ID" value="CUH80673.1"/>
    <property type="molecule type" value="Genomic_DNA"/>
</dbReference>
<accession>A0A0N7M0J9</accession>
<evidence type="ECO:0000313" key="6">
    <source>
        <dbReference type="EMBL" id="CUH80673.1"/>
    </source>
</evidence>
<organism evidence="6 7">
    <name type="scientific">Tropicibacter naphthalenivorans</name>
    <dbReference type="NCBI Taxonomy" id="441103"/>
    <lineage>
        <taxon>Bacteria</taxon>
        <taxon>Pseudomonadati</taxon>
        <taxon>Pseudomonadota</taxon>
        <taxon>Alphaproteobacteria</taxon>
        <taxon>Rhodobacterales</taxon>
        <taxon>Roseobacteraceae</taxon>
        <taxon>Tropicibacter</taxon>
    </lineage>
</organism>
<evidence type="ECO:0000313" key="7">
    <source>
        <dbReference type="Proteomes" id="UP000054935"/>
    </source>
</evidence>
<dbReference type="OrthoDB" id="9784220at2"/>
<feature type="domain" description="NodB homology" evidence="5">
    <location>
        <begin position="74"/>
        <end position="148"/>
    </location>
</feature>
<dbReference type="AlphaFoldDB" id="A0A0N7M0J9"/>
<evidence type="ECO:0000256" key="3">
    <source>
        <dbReference type="ARBA" id="ARBA00020071"/>
    </source>
</evidence>
<protein>
    <recommendedName>
        <fullName evidence="3">Chitooligosaccharide deacetylase</fullName>
    </recommendedName>
    <alternativeName>
        <fullName evidence="4">Nodulation protein B</fullName>
    </alternativeName>
</protein>
<dbReference type="GO" id="GO:0016810">
    <property type="term" value="F:hydrolase activity, acting on carbon-nitrogen (but not peptide) bonds"/>
    <property type="evidence" value="ECO:0007669"/>
    <property type="project" value="InterPro"/>
</dbReference>